<dbReference type="InterPro" id="IPR043129">
    <property type="entry name" value="ATPase_NBD"/>
</dbReference>
<dbReference type="EMBL" id="DTBP01000019">
    <property type="protein sequence ID" value="HGQ74038.1"/>
    <property type="molecule type" value="Genomic_DNA"/>
</dbReference>
<name>A0A7C4JLL9_STAMA</name>
<dbReference type="SUPFAM" id="SSF53067">
    <property type="entry name" value="Actin-like ATPase domain"/>
    <property type="match status" value="1"/>
</dbReference>
<organism evidence="1">
    <name type="scientific">Staphylothermus marinus</name>
    <dbReference type="NCBI Taxonomy" id="2280"/>
    <lineage>
        <taxon>Archaea</taxon>
        <taxon>Thermoproteota</taxon>
        <taxon>Thermoprotei</taxon>
        <taxon>Desulfurococcales</taxon>
        <taxon>Desulfurococcaceae</taxon>
        <taxon>Staphylothermus</taxon>
    </lineage>
</organism>
<sequence length="396" mass="43606">MVRVVGIDPGSRSIDICGLCNGKVCFEKSIDTVEASRNPEKLIKALEEFGEFDVVVAPSGYGVEVKWFNDIPRELFSDWYLTFILLTTRDEIGSAVSKGIEGALIYDAMVKLASFLRNKEIPALLIPGVINLSTIPLHRKINKVDMGTADKLAVAVLGIHEVADKEDTDYSSVNYIHVEMGYGYNAVIAVSGGRIVDGVGGSLTPGPAYLTAGSLDLEVVQAIGSFSKADVFTTGCLTYVNLDLDNWLRNPYIDRKSEICFEAMIESVIKAINMVIPSVEKPSLILLSGRVSKYSSVRDVLQDKLKNYPSLDIMRGLKNAVSVKETAQGYAVVGDGLLNGVFGELIDHVMIRDAEGSSLDYILIPKFFQTPLGRMFVKLRGYFRKPAFNLLWWGYY</sequence>
<proteinExistence type="predicted"/>
<dbReference type="InterPro" id="IPR009927">
    <property type="entry name" value="DUF1464"/>
</dbReference>
<gene>
    <name evidence="1" type="ORF">ENU20_03055</name>
</gene>
<dbReference type="PIRSF" id="PIRSF009433">
    <property type="entry name" value="DUF1464"/>
    <property type="match status" value="1"/>
</dbReference>
<evidence type="ECO:0000313" key="1">
    <source>
        <dbReference type="EMBL" id="HGQ74038.1"/>
    </source>
</evidence>
<comment type="caution">
    <text evidence="1">The sequence shown here is derived from an EMBL/GenBank/DDBJ whole genome shotgun (WGS) entry which is preliminary data.</text>
</comment>
<protein>
    <submittedName>
        <fullName evidence="1">DUF1464 domain-containing protein</fullName>
    </submittedName>
</protein>
<reference evidence="1" key="1">
    <citation type="journal article" date="2020" name="mSystems">
        <title>Genome- and Community-Level Interaction Insights into Carbon Utilization and Element Cycling Functions of Hydrothermarchaeota in Hydrothermal Sediment.</title>
        <authorList>
            <person name="Zhou Z."/>
            <person name="Liu Y."/>
            <person name="Xu W."/>
            <person name="Pan J."/>
            <person name="Luo Z.H."/>
            <person name="Li M."/>
        </authorList>
    </citation>
    <scope>NUCLEOTIDE SEQUENCE [LARGE SCALE GENOMIC DNA]</scope>
    <source>
        <strain evidence="1">SpSt-648</strain>
    </source>
</reference>
<dbReference type="AlphaFoldDB" id="A0A7C4JLL9"/>
<dbReference type="Pfam" id="PF07318">
    <property type="entry name" value="DUF1464"/>
    <property type="match status" value="1"/>
</dbReference>
<accession>A0A7C4JLL9</accession>